<dbReference type="InterPro" id="IPR000182">
    <property type="entry name" value="GNAT_dom"/>
</dbReference>
<evidence type="ECO:0000259" key="1">
    <source>
        <dbReference type="PROSITE" id="PS51186"/>
    </source>
</evidence>
<sequence length="259" mass="28837">MPPPGNAFAIMQVTVADGPALATTNIPAFWANPHWRLSWRHRTLEYHISQIALRYPRTLLRNRTTARHQKGVDTVTGEVLGYARWSIPASHSTITSPNTTTAVVDNTDEEQGDDGLAWPEAVIPAVSAEEAIEISRVADTAVWDPDDTSDALMDRVRETRDTTLAALTLFNHLALDYLAVHPAHQRRGIATELVRSGMRQAEKLGLDIFVQAMKPGVPVYQRLGFRLERELVQDDSQYGGPGLFTDYFFVYEQPVKASS</sequence>
<dbReference type="GO" id="GO:0016747">
    <property type="term" value="F:acyltransferase activity, transferring groups other than amino-acyl groups"/>
    <property type="evidence" value="ECO:0007669"/>
    <property type="project" value="InterPro"/>
</dbReference>
<dbReference type="InterPro" id="IPR052523">
    <property type="entry name" value="Trichothecene_AcTrans"/>
</dbReference>
<dbReference type="Pfam" id="PF00583">
    <property type="entry name" value="Acetyltransf_1"/>
    <property type="match status" value="1"/>
</dbReference>
<dbReference type="AlphaFoldDB" id="A0AAD4HWZ1"/>
<proteinExistence type="predicted"/>
<organism evidence="2 3">
    <name type="scientific">Staphylotrichum longicolle</name>
    <dbReference type="NCBI Taxonomy" id="669026"/>
    <lineage>
        <taxon>Eukaryota</taxon>
        <taxon>Fungi</taxon>
        <taxon>Dikarya</taxon>
        <taxon>Ascomycota</taxon>
        <taxon>Pezizomycotina</taxon>
        <taxon>Sordariomycetes</taxon>
        <taxon>Sordariomycetidae</taxon>
        <taxon>Sordariales</taxon>
        <taxon>Chaetomiaceae</taxon>
        <taxon>Staphylotrichum</taxon>
    </lineage>
</organism>
<dbReference type="InterPro" id="IPR016181">
    <property type="entry name" value="Acyl_CoA_acyltransferase"/>
</dbReference>
<dbReference type="PANTHER" id="PTHR42791:SF2">
    <property type="entry name" value="N-ACETYLTRANSFERASE DOMAIN-CONTAINING PROTEIN"/>
    <property type="match status" value="1"/>
</dbReference>
<accession>A0AAD4HWZ1</accession>
<name>A0AAD4HWZ1_9PEZI</name>
<reference evidence="2" key="1">
    <citation type="submission" date="2023-02" db="EMBL/GenBank/DDBJ databases">
        <authorList>
            <person name="Palmer J.M."/>
        </authorList>
    </citation>
    <scope>NUCLEOTIDE SEQUENCE</scope>
    <source>
        <strain evidence="2">FW57</strain>
    </source>
</reference>
<keyword evidence="3" id="KW-1185">Reference proteome</keyword>
<dbReference type="PROSITE" id="PS51186">
    <property type="entry name" value="GNAT"/>
    <property type="match status" value="1"/>
</dbReference>
<gene>
    <name evidence="2" type="ORF">NEMBOFW57_008211</name>
</gene>
<dbReference type="Gene3D" id="3.40.630.30">
    <property type="match status" value="1"/>
</dbReference>
<dbReference type="CDD" id="cd04301">
    <property type="entry name" value="NAT_SF"/>
    <property type="match status" value="1"/>
</dbReference>
<dbReference type="EMBL" id="JAHCVI010000004">
    <property type="protein sequence ID" value="KAG7285915.1"/>
    <property type="molecule type" value="Genomic_DNA"/>
</dbReference>
<dbReference type="PANTHER" id="PTHR42791">
    <property type="entry name" value="GNAT FAMILY ACETYLTRANSFERASE"/>
    <property type="match status" value="1"/>
</dbReference>
<evidence type="ECO:0000313" key="3">
    <source>
        <dbReference type="Proteomes" id="UP001197093"/>
    </source>
</evidence>
<comment type="caution">
    <text evidence="2">The sequence shown here is derived from an EMBL/GenBank/DDBJ whole genome shotgun (WGS) entry which is preliminary data.</text>
</comment>
<feature type="domain" description="N-acetyltransferase" evidence="1">
    <location>
        <begin position="121"/>
        <end position="256"/>
    </location>
</feature>
<dbReference type="SUPFAM" id="SSF55729">
    <property type="entry name" value="Acyl-CoA N-acyltransferases (Nat)"/>
    <property type="match status" value="1"/>
</dbReference>
<dbReference type="Proteomes" id="UP001197093">
    <property type="component" value="Unassembled WGS sequence"/>
</dbReference>
<protein>
    <recommendedName>
        <fullName evidence="1">N-acetyltransferase domain-containing protein</fullName>
    </recommendedName>
</protein>
<evidence type="ECO:0000313" key="2">
    <source>
        <dbReference type="EMBL" id="KAG7285915.1"/>
    </source>
</evidence>